<protein>
    <submittedName>
        <fullName evidence="3">Ferritin-like domain-containing protein</fullName>
    </submittedName>
</protein>
<feature type="domain" description="Ferritin/DPS" evidence="2">
    <location>
        <begin position="38"/>
        <end position="178"/>
    </location>
</feature>
<dbReference type="GO" id="GO:0008199">
    <property type="term" value="F:ferric iron binding"/>
    <property type="evidence" value="ECO:0007669"/>
    <property type="project" value="InterPro"/>
</dbReference>
<dbReference type="AlphaFoldDB" id="A0A9E7U473"/>
<keyword evidence="4" id="KW-1185">Reference proteome</keyword>
<sequence length="185" mass="20505">MSTPHLRPVDSGHVRQAWDTVVENALGLDRPVAERLVAALNDDLSGLYLLFNQVRKHYWLVTGAEAGPVGDTLRDAADRLTAVTDDLAIRVHALGGVPVCGPMGMRQHAPMEIEAPHRYDVRSSLERDYEGYVTLCVQFREHVALADRLGDTGTNDLLRGHLLTLERDADTLARYLADDALRELD</sequence>
<dbReference type="Pfam" id="PF00210">
    <property type="entry name" value="Ferritin"/>
    <property type="match status" value="1"/>
</dbReference>
<evidence type="ECO:0000313" key="3">
    <source>
        <dbReference type="EMBL" id="UWM53970.1"/>
    </source>
</evidence>
<reference evidence="3" key="1">
    <citation type="submission" date="2022-09" db="EMBL/GenBank/DDBJ databases">
        <title>Diverse halophilic archaea isolated from saline environments.</title>
        <authorList>
            <person name="Cui H.-L."/>
        </authorList>
    </citation>
    <scope>NUCLEOTIDE SEQUENCE</scope>
    <source>
        <strain evidence="3">ZS-35-S2</strain>
    </source>
</reference>
<dbReference type="RefSeq" id="WP_260592964.1">
    <property type="nucleotide sequence ID" value="NZ_CP104003.1"/>
</dbReference>
<dbReference type="InterPro" id="IPR002177">
    <property type="entry name" value="DPS_DNA-bd"/>
</dbReference>
<gene>
    <name evidence="3" type="ORF">N0B31_17825</name>
</gene>
<dbReference type="InterPro" id="IPR012347">
    <property type="entry name" value="Ferritin-like"/>
</dbReference>
<dbReference type="Proteomes" id="UP001057580">
    <property type="component" value="Chromosome"/>
</dbReference>
<dbReference type="PANTHER" id="PTHR42932">
    <property type="entry name" value="GENERAL STRESS PROTEIN 20U"/>
    <property type="match status" value="1"/>
</dbReference>
<evidence type="ECO:0000256" key="1">
    <source>
        <dbReference type="ARBA" id="ARBA00009497"/>
    </source>
</evidence>
<evidence type="ECO:0000259" key="2">
    <source>
        <dbReference type="Pfam" id="PF00210"/>
    </source>
</evidence>
<organism evidence="3 4">
    <name type="scientific">Salinirubellus salinus</name>
    <dbReference type="NCBI Taxonomy" id="1364945"/>
    <lineage>
        <taxon>Archaea</taxon>
        <taxon>Methanobacteriati</taxon>
        <taxon>Methanobacteriota</taxon>
        <taxon>Stenosarchaea group</taxon>
        <taxon>Halobacteria</taxon>
        <taxon>Halobacteriales</taxon>
        <taxon>Natronomonadaceae</taxon>
        <taxon>Salinirubellus</taxon>
    </lineage>
</organism>
<dbReference type="InterPro" id="IPR008331">
    <property type="entry name" value="Ferritin_DPS_dom"/>
</dbReference>
<accession>A0A9E7U473</accession>
<dbReference type="InterPro" id="IPR009078">
    <property type="entry name" value="Ferritin-like_SF"/>
</dbReference>
<dbReference type="SUPFAM" id="SSF47240">
    <property type="entry name" value="Ferritin-like"/>
    <property type="match status" value="1"/>
</dbReference>
<comment type="similarity">
    <text evidence="1">Belongs to the Dps family.</text>
</comment>
<dbReference type="EMBL" id="CP104003">
    <property type="protein sequence ID" value="UWM53970.1"/>
    <property type="molecule type" value="Genomic_DNA"/>
</dbReference>
<evidence type="ECO:0000313" key="4">
    <source>
        <dbReference type="Proteomes" id="UP001057580"/>
    </source>
</evidence>
<dbReference type="Gene3D" id="1.20.1260.10">
    <property type="match status" value="1"/>
</dbReference>
<proteinExistence type="inferred from homology"/>
<dbReference type="PANTHER" id="PTHR42932:SF1">
    <property type="entry name" value="GENERAL STRESS PROTEIN 20U"/>
    <property type="match status" value="1"/>
</dbReference>
<dbReference type="KEGG" id="ssai:N0B31_17825"/>
<name>A0A9E7U473_9EURY</name>
<dbReference type="GeneID" id="74944321"/>